<dbReference type="AlphaFoldDB" id="A0A1X4GBX7"/>
<evidence type="ECO:0000256" key="1">
    <source>
        <dbReference type="SAM" id="Phobius"/>
    </source>
</evidence>
<feature type="transmembrane region" description="Helical" evidence="1">
    <location>
        <begin position="104"/>
        <end position="121"/>
    </location>
</feature>
<comment type="caution">
    <text evidence="2">The sequence shown here is derived from an EMBL/GenBank/DDBJ whole genome shotgun (WGS) entry which is preliminary data.</text>
</comment>
<keyword evidence="1" id="KW-0812">Transmembrane</keyword>
<dbReference type="EMBL" id="NBYN01000009">
    <property type="protein sequence ID" value="OSO94632.1"/>
    <property type="molecule type" value="Genomic_DNA"/>
</dbReference>
<accession>A0A1X4GBX7</accession>
<organism evidence="2 3">
    <name type="scientific">Cylindrospermopsis raciborskii CENA303</name>
    <dbReference type="NCBI Taxonomy" id="1170769"/>
    <lineage>
        <taxon>Bacteria</taxon>
        <taxon>Bacillati</taxon>
        <taxon>Cyanobacteriota</taxon>
        <taxon>Cyanophyceae</taxon>
        <taxon>Nostocales</taxon>
        <taxon>Aphanizomenonaceae</taxon>
        <taxon>Cylindrospermopsis</taxon>
    </lineage>
</organism>
<keyword evidence="1" id="KW-1133">Transmembrane helix</keyword>
<reference evidence="3" key="1">
    <citation type="submission" date="2017-04" db="EMBL/GenBank/DDBJ databases">
        <authorList>
            <person name="Abreu V.A."/>
            <person name="Popin R.V."/>
            <person name="Rigonato J."/>
            <person name="Andreote A.P."/>
            <person name="Schaker P.C."/>
            <person name="Hoff-Risseti C."/>
            <person name="Alvarenga D.O."/>
            <person name="Varani A.M."/>
            <person name="Fiore M.F."/>
        </authorList>
    </citation>
    <scope>NUCLEOTIDE SEQUENCE [LARGE SCALE GENOMIC DNA]</scope>
    <source>
        <strain evidence="3">CENA303</strain>
    </source>
</reference>
<dbReference type="Proteomes" id="UP000192997">
    <property type="component" value="Unassembled WGS sequence"/>
</dbReference>
<feature type="transmembrane region" description="Helical" evidence="1">
    <location>
        <begin position="81"/>
        <end position="98"/>
    </location>
</feature>
<proteinExistence type="predicted"/>
<feature type="transmembrane region" description="Helical" evidence="1">
    <location>
        <begin position="41"/>
        <end position="60"/>
    </location>
</feature>
<evidence type="ECO:0000313" key="3">
    <source>
        <dbReference type="Proteomes" id="UP000192997"/>
    </source>
</evidence>
<name>A0A1X4GBX7_9CYAN</name>
<protein>
    <submittedName>
        <fullName evidence="2">Uncharacterized protein</fullName>
    </submittedName>
</protein>
<sequence length="174" mass="19489">MRVIMAANKNILREILSTSPTFFSQFVFGFLLAAISWFGGASLILCVFLGIAGGLALGWFTIANENNATISNVAANDGIDAALKYCLVFMFSFLFMGYSGPISILFGCIAGLGGGWIIAWWRSKELTITQIQDDLLDDDDFKQSDTRATKRKIRLRVHRLRRPPGSFNFRFWEK</sequence>
<keyword evidence="1" id="KW-0472">Membrane</keyword>
<feature type="transmembrane region" description="Helical" evidence="1">
    <location>
        <begin position="12"/>
        <end position="35"/>
    </location>
</feature>
<gene>
    <name evidence="2" type="ORF">B7O87_02310</name>
</gene>
<evidence type="ECO:0000313" key="2">
    <source>
        <dbReference type="EMBL" id="OSO94632.1"/>
    </source>
</evidence>